<dbReference type="SUPFAM" id="SSF47473">
    <property type="entry name" value="EF-hand"/>
    <property type="match status" value="1"/>
</dbReference>
<feature type="domain" description="EF-hand" evidence="4">
    <location>
        <begin position="153"/>
        <end position="188"/>
    </location>
</feature>
<dbReference type="AlphaFoldDB" id="A0A154PHG4"/>
<evidence type="ECO:0000313" key="6">
    <source>
        <dbReference type="Proteomes" id="UP000076502"/>
    </source>
</evidence>
<sequence>MSNSLNVEDDSLQVRNRASLSLKMQRGLKKMKRSIQKMTESSTTVQPHCVFVENMQDDEKQPAYIFPERLSSLTCQTGFSKDEIRKLYRAFKQSCPRGAVTTNDLKPAYAKLFPLGDPAKYTQIIFNTFDRDGDGVVSFQDLLAEIALITNGDLDQKLSWIFRFYDLNGDGYITRKEMLVIISAIYEMLHNGKTIQRMVDRHVDMVFEKMDADKDGVISREEFINSCKNDSLIQNQLAIFNQFW</sequence>
<feature type="domain" description="EF-hand" evidence="4">
    <location>
        <begin position="198"/>
        <end position="233"/>
    </location>
</feature>
<keyword evidence="3" id="KW-0106">Calcium</keyword>
<dbReference type="Proteomes" id="UP000076502">
    <property type="component" value="Unassembled WGS sequence"/>
</dbReference>
<evidence type="ECO:0000256" key="3">
    <source>
        <dbReference type="ARBA" id="ARBA00022837"/>
    </source>
</evidence>
<dbReference type="GO" id="GO:0005509">
    <property type="term" value="F:calcium ion binding"/>
    <property type="evidence" value="ECO:0007669"/>
    <property type="project" value="InterPro"/>
</dbReference>
<dbReference type="InterPro" id="IPR002048">
    <property type="entry name" value="EF_hand_dom"/>
</dbReference>
<dbReference type="OrthoDB" id="191686at2759"/>
<gene>
    <name evidence="5" type="ORF">WN55_01624</name>
</gene>
<dbReference type="OMA" id="SWIFRLY"/>
<feature type="domain" description="EF-hand" evidence="4">
    <location>
        <begin position="117"/>
        <end position="152"/>
    </location>
</feature>
<evidence type="ECO:0000259" key="4">
    <source>
        <dbReference type="PROSITE" id="PS50222"/>
    </source>
</evidence>
<dbReference type="PROSITE" id="PS00018">
    <property type="entry name" value="EF_HAND_1"/>
    <property type="match status" value="3"/>
</dbReference>
<dbReference type="InterPro" id="IPR028846">
    <property type="entry name" value="Recoverin"/>
</dbReference>
<dbReference type="PROSITE" id="PS50222">
    <property type="entry name" value="EF_HAND_2"/>
    <property type="match status" value="3"/>
</dbReference>
<keyword evidence="6" id="KW-1185">Reference proteome</keyword>
<dbReference type="CDD" id="cd00051">
    <property type="entry name" value="EFh"/>
    <property type="match status" value="2"/>
</dbReference>
<dbReference type="Gene3D" id="1.10.238.10">
    <property type="entry name" value="EF-hand"/>
    <property type="match status" value="1"/>
</dbReference>
<keyword evidence="1" id="KW-0479">Metal-binding</keyword>
<dbReference type="Pfam" id="PF13499">
    <property type="entry name" value="EF-hand_7"/>
    <property type="match status" value="1"/>
</dbReference>
<protein>
    <submittedName>
        <fullName evidence="5">Kv channel-interacting protein 4</fullName>
    </submittedName>
</protein>
<dbReference type="PRINTS" id="PR00450">
    <property type="entry name" value="RECOVERIN"/>
</dbReference>
<evidence type="ECO:0000256" key="1">
    <source>
        <dbReference type="ARBA" id="ARBA00022723"/>
    </source>
</evidence>
<accession>A0A154PHG4</accession>
<organism evidence="5 6">
    <name type="scientific">Dufourea novaeangliae</name>
    <name type="common">Sweat bee</name>
    <dbReference type="NCBI Taxonomy" id="178035"/>
    <lineage>
        <taxon>Eukaryota</taxon>
        <taxon>Metazoa</taxon>
        <taxon>Ecdysozoa</taxon>
        <taxon>Arthropoda</taxon>
        <taxon>Hexapoda</taxon>
        <taxon>Insecta</taxon>
        <taxon>Pterygota</taxon>
        <taxon>Neoptera</taxon>
        <taxon>Endopterygota</taxon>
        <taxon>Hymenoptera</taxon>
        <taxon>Apocrita</taxon>
        <taxon>Aculeata</taxon>
        <taxon>Apoidea</taxon>
        <taxon>Anthophila</taxon>
        <taxon>Halictidae</taxon>
        <taxon>Rophitinae</taxon>
        <taxon>Dufourea</taxon>
    </lineage>
</organism>
<dbReference type="InterPro" id="IPR011992">
    <property type="entry name" value="EF-hand-dom_pair"/>
</dbReference>
<dbReference type="SMART" id="SM00054">
    <property type="entry name" value="EFh"/>
    <property type="match status" value="3"/>
</dbReference>
<evidence type="ECO:0000256" key="2">
    <source>
        <dbReference type="ARBA" id="ARBA00022737"/>
    </source>
</evidence>
<dbReference type="PANTHER" id="PTHR23055:SF167">
    <property type="entry name" value="EF-HAND DOMAIN-CONTAINING PROTEIN"/>
    <property type="match status" value="1"/>
</dbReference>
<proteinExistence type="predicted"/>
<dbReference type="STRING" id="178035.A0A154PHG4"/>
<dbReference type="PANTHER" id="PTHR23055">
    <property type="entry name" value="CALCIUM BINDING PROTEINS"/>
    <property type="match status" value="1"/>
</dbReference>
<dbReference type="EMBL" id="KQ434899">
    <property type="protein sequence ID" value="KZC10924.1"/>
    <property type="molecule type" value="Genomic_DNA"/>
</dbReference>
<dbReference type="InterPro" id="IPR018247">
    <property type="entry name" value="EF_Hand_1_Ca_BS"/>
</dbReference>
<evidence type="ECO:0000313" key="5">
    <source>
        <dbReference type="EMBL" id="KZC10924.1"/>
    </source>
</evidence>
<reference evidence="5 6" key="1">
    <citation type="submission" date="2015-07" db="EMBL/GenBank/DDBJ databases">
        <title>The genome of Dufourea novaeangliae.</title>
        <authorList>
            <person name="Pan H."/>
            <person name="Kapheim K."/>
        </authorList>
    </citation>
    <scope>NUCLEOTIDE SEQUENCE [LARGE SCALE GENOMIC DNA]</scope>
    <source>
        <strain evidence="5">0120121106</strain>
        <tissue evidence="5">Whole body</tissue>
    </source>
</reference>
<dbReference type="Pfam" id="PF13833">
    <property type="entry name" value="EF-hand_8"/>
    <property type="match status" value="1"/>
</dbReference>
<keyword evidence="2" id="KW-0677">Repeat</keyword>
<name>A0A154PHG4_DUFNO</name>